<dbReference type="RefSeq" id="WP_319831959.1">
    <property type="nucleotide sequence ID" value="NZ_CP138858.1"/>
</dbReference>
<evidence type="ECO:0000256" key="1">
    <source>
        <dbReference type="ARBA" id="ARBA00022801"/>
    </source>
</evidence>
<dbReference type="Gene3D" id="3.40.50.1110">
    <property type="entry name" value="SGNH hydrolase"/>
    <property type="match status" value="2"/>
</dbReference>
<dbReference type="InterPro" id="IPR039329">
    <property type="entry name" value="SIAE"/>
</dbReference>
<keyword evidence="1" id="KW-0378">Hydrolase</keyword>
<accession>A0ABZ0RGA7</accession>
<dbReference type="Pfam" id="PF03629">
    <property type="entry name" value="SASA"/>
    <property type="match status" value="1"/>
</dbReference>
<evidence type="ECO:0000259" key="2">
    <source>
        <dbReference type="Pfam" id="PF03629"/>
    </source>
</evidence>
<keyword evidence="4" id="KW-1185">Reference proteome</keyword>
<dbReference type="SUPFAM" id="SSF52266">
    <property type="entry name" value="SGNH hydrolase"/>
    <property type="match status" value="1"/>
</dbReference>
<feature type="domain" description="Sialate O-acetylesterase" evidence="2">
    <location>
        <begin position="399"/>
        <end position="504"/>
    </location>
</feature>
<dbReference type="PANTHER" id="PTHR22901">
    <property type="entry name" value="SIALATE O-ACETYLESTERASE"/>
    <property type="match status" value="1"/>
</dbReference>
<proteinExistence type="predicted"/>
<protein>
    <submittedName>
        <fullName evidence="3">Sialate O-acetylesterase</fullName>
    </submittedName>
</protein>
<dbReference type="SUPFAM" id="SSF49785">
    <property type="entry name" value="Galactose-binding domain-like"/>
    <property type="match status" value="1"/>
</dbReference>
<dbReference type="EMBL" id="CP138858">
    <property type="protein sequence ID" value="WPJ95057.1"/>
    <property type="molecule type" value="Genomic_DNA"/>
</dbReference>
<organism evidence="3 4">
    <name type="scientific">Coraliomargarita algicola</name>
    <dbReference type="NCBI Taxonomy" id="3092156"/>
    <lineage>
        <taxon>Bacteria</taxon>
        <taxon>Pseudomonadati</taxon>
        <taxon>Verrucomicrobiota</taxon>
        <taxon>Opitutia</taxon>
        <taxon>Puniceicoccales</taxon>
        <taxon>Coraliomargaritaceae</taxon>
        <taxon>Coraliomargarita</taxon>
    </lineage>
</organism>
<dbReference type="PANTHER" id="PTHR22901:SF0">
    <property type="entry name" value="SIALATE O-ACETYLESTERASE"/>
    <property type="match status" value="1"/>
</dbReference>
<dbReference type="Proteomes" id="UP001324993">
    <property type="component" value="Chromosome"/>
</dbReference>
<gene>
    <name evidence="3" type="ORF">SH580_16640</name>
</gene>
<name>A0ABZ0RGA7_9BACT</name>
<dbReference type="InterPro" id="IPR005181">
    <property type="entry name" value="SASA"/>
</dbReference>
<reference evidence="3 4" key="1">
    <citation type="submission" date="2023-11" db="EMBL/GenBank/DDBJ databases">
        <title>Coraliomargarita sp. nov., isolated from marine algae.</title>
        <authorList>
            <person name="Lee J.K."/>
            <person name="Baek J.H."/>
            <person name="Kim J.M."/>
            <person name="Choi D.G."/>
            <person name="Jeon C.O."/>
        </authorList>
    </citation>
    <scope>NUCLEOTIDE SEQUENCE [LARGE SCALE GENOMIC DNA]</scope>
    <source>
        <strain evidence="3 4">J2-16</strain>
    </source>
</reference>
<dbReference type="InterPro" id="IPR036514">
    <property type="entry name" value="SGNH_hydro_sf"/>
</dbReference>
<evidence type="ECO:0000313" key="4">
    <source>
        <dbReference type="Proteomes" id="UP001324993"/>
    </source>
</evidence>
<sequence length="629" mass="69755">MVLQQQESVPVWGWGDRGETVTVSFAGQSVDAIVDVNGQWRVDLGMLPSSEQGRQFTVVSTSGDEVRFEDVIVGDVWVCSGQSNMEWPLSKTANADQAIAAADYPQMRLFKVQKQVAYQPQSDLQGEWVVCSPETVKGFSAVAYYFGRHLMGELQRPVGLIASCWGGIVAEAYTSAEALELHLPEFSEEIKALKQSRLASRVAAYEQAMREYEASFPVLYELEDNFLAAAAWVRPNLDDSHWGTMLVPGNWEQNFPGLDGMVWLRKTVDIPASWAGQDLMLHLGPVDEVDVTWFNGHRVGMTGNIQKNEDPNSWWKPREYHVDAEFVNVGANVIAIRAIDIAGEGGLWGATADKMYLAPVDASASDRISLAGEWKIQPQYVLPIKPLDDPSNPRQPTVLYNQMLAPLIPYAMTGVIWYQGESNVDRTAQYHKLLPTLIGDWRHRWQRDFPFLIVQLANFNARKSWPVESAWAELREAQSMTAAKDPKTGIAVTIDIGDAKDIHPKNKQDVGKRLGLVAEAIAYDRDVVANGPTFSKMEIVGAEVILSFDHAEGGLFYHGSQPAGFALCGEDGKFVWADVQVDGNQVRLSASRVPQPVAVRYAWADNPEAPFYNQAGLPMVPFRTDGPVQ</sequence>
<dbReference type="InterPro" id="IPR008979">
    <property type="entry name" value="Galactose-bd-like_sf"/>
</dbReference>
<evidence type="ECO:0000313" key="3">
    <source>
        <dbReference type="EMBL" id="WPJ95057.1"/>
    </source>
</evidence>